<gene>
    <name evidence="2" type="ORF">DB32_000313</name>
</gene>
<protein>
    <submittedName>
        <fullName evidence="2">Uncharacterized protein</fullName>
    </submittedName>
</protein>
<name>A0A0F6SDB7_9BACT</name>
<proteinExistence type="predicted"/>
<keyword evidence="3" id="KW-1185">Reference proteome</keyword>
<feature type="region of interest" description="Disordered" evidence="1">
    <location>
        <begin position="1"/>
        <end position="31"/>
    </location>
</feature>
<sequence>MPPLGTTRATEVARRMPRARAEHVAAPRPRDQALTIARTTGVAR</sequence>
<dbReference type="Proteomes" id="UP000034883">
    <property type="component" value="Chromosome"/>
</dbReference>
<evidence type="ECO:0000256" key="1">
    <source>
        <dbReference type="SAM" id="MobiDB-lite"/>
    </source>
</evidence>
<evidence type="ECO:0000313" key="3">
    <source>
        <dbReference type="Proteomes" id="UP000034883"/>
    </source>
</evidence>
<dbReference type="AlphaFoldDB" id="A0A0F6SDB7"/>
<organism evidence="2 3">
    <name type="scientific">Sandaracinus amylolyticus</name>
    <dbReference type="NCBI Taxonomy" id="927083"/>
    <lineage>
        <taxon>Bacteria</taxon>
        <taxon>Pseudomonadati</taxon>
        <taxon>Myxococcota</taxon>
        <taxon>Polyangia</taxon>
        <taxon>Polyangiales</taxon>
        <taxon>Sandaracinaceae</taxon>
        <taxon>Sandaracinus</taxon>
    </lineage>
</organism>
<feature type="compositionally biased region" description="Basic and acidic residues" evidence="1">
    <location>
        <begin position="11"/>
        <end position="31"/>
    </location>
</feature>
<evidence type="ECO:0000313" key="2">
    <source>
        <dbReference type="EMBL" id="AKF03164.1"/>
    </source>
</evidence>
<dbReference type="KEGG" id="samy:DB32_000313"/>
<accession>A0A0F6SDB7</accession>
<reference evidence="2 3" key="1">
    <citation type="submission" date="2015-03" db="EMBL/GenBank/DDBJ databases">
        <title>Genome assembly of Sandaracinus amylolyticus DSM 53668.</title>
        <authorList>
            <person name="Sharma G."/>
            <person name="Subramanian S."/>
        </authorList>
    </citation>
    <scope>NUCLEOTIDE SEQUENCE [LARGE SCALE GENOMIC DNA]</scope>
    <source>
        <strain evidence="2 3">DSM 53668</strain>
    </source>
</reference>
<dbReference type="EMBL" id="CP011125">
    <property type="protein sequence ID" value="AKF03164.1"/>
    <property type="molecule type" value="Genomic_DNA"/>
</dbReference>